<name>A0A369JUG5_HYPMA</name>
<protein>
    <submittedName>
        <fullName evidence="2">Uncharacterized protein</fullName>
    </submittedName>
</protein>
<comment type="caution">
    <text evidence="2">The sequence shown here is derived from an EMBL/GenBank/DDBJ whole genome shotgun (WGS) entry which is preliminary data.</text>
</comment>
<organism evidence="2 3">
    <name type="scientific">Hypsizygus marmoreus</name>
    <name type="common">White beech mushroom</name>
    <name type="synonym">Agaricus marmoreus</name>
    <dbReference type="NCBI Taxonomy" id="39966"/>
    <lineage>
        <taxon>Eukaryota</taxon>
        <taxon>Fungi</taxon>
        <taxon>Dikarya</taxon>
        <taxon>Basidiomycota</taxon>
        <taxon>Agaricomycotina</taxon>
        <taxon>Agaricomycetes</taxon>
        <taxon>Agaricomycetidae</taxon>
        <taxon>Agaricales</taxon>
        <taxon>Tricholomatineae</taxon>
        <taxon>Lyophyllaceae</taxon>
        <taxon>Hypsizygus</taxon>
    </lineage>
</organism>
<dbReference type="InParanoid" id="A0A369JUG5"/>
<gene>
    <name evidence="2" type="ORF">Hypma_008124</name>
</gene>
<evidence type="ECO:0000313" key="2">
    <source>
        <dbReference type="EMBL" id="RDB25002.1"/>
    </source>
</evidence>
<proteinExistence type="predicted"/>
<feature type="region of interest" description="Disordered" evidence="1">
    <location>
        <begin position="166"/>
        <end position="186"/>
    </location>
</feature>
<dbReference type="EMBL" id="LUEZ02000041">
    <property type="protein sequence ID" value="RDB25002.1"/>
    <property type="molecule type" value="Genomic_DNA"/>
</dbReference>
<keyword evidence="3" id="KW-1185">Reference proteome</keyword>
<feature type="compositionally biased region" description="Polar residues" evidence="1">
    <location>
        <begin position="166"/>
        <end position="182"/>
    </location>
</feature>
<accession>A0A369JUG5</accession>
<evidence type="ECO:0000313" key="3">
    <source>
        <dbReference type="Proteomes" id="UP000076154"/>
    </source>
</evidence>
<dbReference type="AlphaFoldDB" id="A0A369JUG5"/>
<evidence type="ECO:0000256" key="1">
    <source>
        <dbReference type="SAM" id="MobiDB-lite"/>
    </source>
</evidence>
<reference evidence="2" key="1">
    <citation type="submission" date="2018-04" db="EMBL/GenBank/DDBJ databases">
        <title>Whole genome sequencing of Hypsizygus marmoreus.</title>
        <authorList>
            <person name="Choi I.-G."/>
            <person name="Min B."/>
            <person name="Kim J.-G."/>
            <person name="Kim S."/>
            <person name="Oh Y.-L."/>
            <person name="Kong W.-S."/>
            <person name="Park H."/>
            <person name="Jeong J."/>
            <person name="Song E.-S."/>
        </authorList>
    </citation>
    <scope>NUCLEOTIDE SEQUENCE [LARGE SCALE GENOMIC DNA]</scope>
    <source>
        <strain evidence="2">51987-8</strain>
    </source>
</reference>
<sequence length="304" mass="33585">MSSQFSGVALPMNIEVTGKMTDVLKELTFTFCPASGMEVRISDLTRPYLIDSRLGERVDNTSLMEDAKEDFASEDQDASFLIQTNTRLRSESPSMSRNEVEISESTSSSPIDSEVREHIKSIVPMKDTTMDFLSENHVNNLRPSSSIRCCSGESSRVIDTVILTNESLPSSMSGPDQNQAGSKSKPIDVDAVSASSVTTLSVTTSDQWEALASMIDKMHHIVEDLKKKEQAQNAPPGSPLSETVHEDLDTYSPLLIIDSLEDFEHVHNMQIKDLFRAMDTSYTLQINQINKAIQSTHATNAIYA</sequence>
<dbReference type="Proteomes" id="UP000076154">
    <property type="component" value="Unassembled WGS sequence"/>
</dbReference>
<feature type="region of interest" description="Disordered" evidence="1">
    <location>
        <begin position="89"/>
        <end position="113"/>
    </location>
</feature>
<feature type="compositionally biased region" description="Low complexity" evidence="1">
    <location>
        <begin position="103"/>
        <end position="112"/>
    </location>
</feature>